<evidence type="ECO:0000256" key="6">
    <source>
        <dbReference type="ARBA" id="ARBA00022989"/>
    </source>
</evidence>
<feature type="transmembrane region" description="Helical" evidence="10">
    <location>
        <begin position="216"/>
        <end position="240"/>
    </location>
</feature>
<keyword evidence="12" id="KW-1185">Reference proteome</keyword>
<dbReference type="InterPro" id="IPR002010">
    <property type="entry name" value="T3SS_IM_R"/>
</dbReference>
<evidence type="ECO:0000256" key="3">
    <source>
        <dbReference type="ARBA" id="ARBA00021717"/>
    </source>
</evidence>
<keyword evidence="11" id="KW-0966">Cell projection</keyword>
<dbReference type="PANTHER" id="PTHR30065">
    <property type="entry name" value="FLAGELLAR BIOSYNTHETIC PROTEIN FLIR"/>
    <property type="match status" value="1"/>
</dbReference>
<keyword evidence="7 10" id="KW-0472">Membrane</keyword>
<evidence type="ECO:0000256" key="7">
    <source>
        <dbReference type="ARBA" id="ARBA00023136"/>
    </source>
</evidence>
<protein>
    <recommendedName>
        <fullName evidence="3 9">Flagellar biosynthetic protein FliR</fullName>
    </recommendedName>
</protein>
<feature type="transmembrane region" description="Helical" evidence="10">
    <location>
        <begin position="12"/>
        <end position="33"/>
    </location>
</feature>
<dbReference type="PRINTS" id="PR00953">
    <property type="entry name" value="TYPE3IMRPROT"/>
</dbReference>
<keyword evidence="4 10" id="KW-1003">Cell membrane</keyword>
<comment type="caution">
    <text evidence="11">The sequence shown here is derived from an EMBL/GenBank/DDBJ whole genome shotgun (WGS) entry which is preliminary data.</text>
</comment>
<feature type="transmembrane region" description="Helical" evidence="10">
    <location>
        <begin position="172"/>
        <end position="196"/>
    </location>
</feature>
<keyword evidence="11" id="KW-0282">Flagellum</keyword>
<dbReference type="NCBIfam" id="TIGR01400">
    <property type="entry name" value="fliR"/>
    <property type="match status" value="1"/>
</dbReference>
<proteinExistence type="inferred from homology"/>
<comment type="function">
    <text evidence="1 10">Role in flagellar biosynthesis.</text>
</comment>
<evidence type="ECO:0000256" key="4">
    <source>
        <dbReference type="ARBA" id="ARBA00022475"/>
    </source>
</evidence>
<feature type="transmembrane region" description="Helical" evidence="10">
    <location>
        <begin position="70"/>
        <end position="91"/>
    </location>
</feature>
<gene>
    <name evidence="11" type="primary">fliR</name>
    <name evidence="11" type="ORF">GPA25_22615</name>
</gene>
<comment type="similarity">
    <text evidence="2 10">Belongs to the FliR/MopE/SpaR family.</text>
</comment>
<keyword evidence="5 10" id="KW-0812">Transmembrane</keyword>
<dbReference type="RefSeq" id="WP_169262671.1">
    <property type="nucleotide sequence ID" value="NZ_WTVQ01000071.1"/>
</dbReference>
<reference evidence="11 12" key="1">
    <citation type="submission" date="2019-12" db="EMBL/GenBank/DDBJ databases">
        <title>Comparative genomics gives insights into the taxonomy of the Azoarcus-Aromatoleum group and reveals separate origins of nif in the plant-associated Azoarcus and non-plant-associated Aromatoleum sub-groups.</title>
        <authorList>
            <person name="Lafos M."/>
            <person name="Maluk M."/>
            <person name="Batista M."/>
            <person name="Junghare M."/>
            <person name="Carmona M."/>
            <person name="Faoro H."/>
            <person name="Cruz L.M."/>
            <person name="Battistoni F."/>
            <person name="De Souza E."/>
            <person name="Pedrosa F."/>
            <person name="Chen W.-M."/>
            <person name="Poole P.S."/>
            <person name="Dixon R.A."/>
            <person name="James E.K."/>
        </authorList>
    </citation>
    <scope>NUCLEOTIDE SEQUENCE [LARGE SCALE GENOMIC DNA]</scope>
    <source>
        <strain evidence="11 12">22Lin</strain>
    </source>
</reference>
<sequence length="259" mass="27536">MLSITSAQLDAWLAALMFPLARLLGLVSAAPLFSNRMVPVRVRLAVGLATALAVLPALPPMPPMPADSMLTLTILAQQAFIGIAMGFMMRLMFAAVDLAGEMIGLQMGLSFAVFFSPQSGGQTSVIAEFLGLITLLVFVAMNGHLMLINILVASFEWLPVGKLPKAEGWMLIVSYATVMFASGLLLALPMVAALLITNTALGVLTRAAPQLNLFAVGFPVTLSVGFLVLLLTLGTFAPVLQRLFENGFEAVDQLLRSFV</sequence>
<feature type="transmembrane region" description="Helical" evidence="10">
    <location>
        <begin position="129"/>
        <end position="152"/>
    </location>
</feature>
<comment type="subcellular location">
    <subcellularLocation>
        <location evidence="10">Cell membrane</location>
        <topology evidence="10">Multi-pass membrane protein</topology>
    </subcellularLocation>
    <subcellularLocation>
        <location evidence="10">Bacterial flagellum basal body</location>
    </subcellularLocation>
</comment>
<evidence type="ECO:0000256" key="9">
    <source>
        <dbReference type="NCBIfam" id="TIGR01400"/>
    </source>
</evidence>
<evidence type="ECO:0000256" key="2">
    <source>
        <dbReference type="ARBA" id="ARBA00009772"/>
    </source>
</evidence>
<keyword evidence="11" id="KW-0969">Cilium</keyword>
<dbReference type="PANTHER" id="PTHR30065:SF8">
    <property type="entry name" value="FLAGELLAR BIOSYNTHETIC PROTEIN FLIR"/>
    <property type="match status" value="1"/>
</dbReference>
<evidence type="ECO:0000256" key="5">
    <source>
        <dbReference type="ARBA" id="ARBA00022692"/>
    </source>
</evidence>
<dbReference type="EMBL" id="WTVQ01000071">
    <property type="protein sequence ID" value="NMG77549.1"/>
    <property type="molecule type" value="Genomic_DNA"/>
</dbReference>
<dbReference type="InterPro" id="IPR006303">
    <property type="entry name" value="FliR"/>
</dbReference>
<keyword evidence="8 10" id="KW-0975">Bacterial flagellum</keyword>
<evidence type="ECO:0000256" key="1">
    <source>
        <dbReference type="ARBA" id="ARBA00002578"/>
    </source>
</evidence>
<evidence type="ECO:0000313" key="11">
    <source>
        <dbReference type="EMBL" id="NMG77549.1"/>
    </source>
</evidence>
<dbReference type="Pfam" id="PF01311">
    <property type="entry name" value="Bac_export_1"/>
    <property type="match status" value="1"/>
</dbReference>
<evidence type="ECO:0000256" key="8">
    <source>
        <dbReference type="ARBA" id="ARBA00023143"/>
    </source>
</evidence>
<name>A0ABX1QJN0_9RHOO</name>
<accession>A0ABX1QJN0</accession>
<feature type="transmembrane region" description="Helical" evidence="10">
    <location>
        <begin position="98"/>
        <end position="117"/>
    </location>
</feature>
<dbReference type="Proteomes" id="UP000648984">
    <property type="component" value="Unassembled WGS sequence"/>
</dbReference>
<evidence type="ECO:0000313" key="12">
    <source>
        <dbReference type="Proteomes" id="UP000648984"/>
    </source>
</evidence>
<evidence type="ECO:0000256" key="10">
    <source>
        <dbReference type="RuleBase" id="RU362071"/>
    </source>
</evidence>
<organism evidence="11 12">
    <name type="scientific">Aromatoleum diolicum</name>
    <dbReference type="NCBI Taxonomy" id="75796"/>
    <lineage>
        <taxon>Bacteria</taxon>
        <taxon>Pseudomonadati</taxon>
        <taxon>Pseudomonadota</taxon>
        <taxon>Betaproteobacteria</taxon>
        <taxon>Rhodocyclales</taxon>
        <taxon>Rhodocyclaceae</taxon>
        <taxon>Aromatoleum</taxon>
    </lineage>
</organism>
<feature type="transmembrane region" description="Helical" evidence="10">
    <location>
        <begin position="40"/>
        <end position="58"/>
    </location>
</feature>
<keyword evidence="6 10" id="KW-1133">Transmembrane helix</keyword>